<feature type="compositionally biased region" description="Basic and acidic residues" evidence="1">
    <location>
        <begin position="10"/>
        <end position="31"/>
    </location>
</feature>
<evidence type="ECO:0000313" key="3">
    <source>
        <dbReference type="Proteomes" id="UP000019114"/>
    </source>
</evidence>
<reference evidence="2 3" key="2">
    <citation type="submission" date="2013-02" db="EMBL/GenBank/DDBJ databases">
        <title>The Genome Sequence of Plasmodium falciparum NF135/5.C10.</title>
        <authorList>
            <consortium name="The Broad Institute Genome Sequencing Platform"/>
            <consortium name="The Broad Institute Genome Sequencing Center for Infectious Disease"/>
            <person name="Neafsey D."/>
            <person name="Cheeseman I."/>
            <person name="Volkman S."/>
            <person name="Adams J."/>
            <person name="Walker B."/>
            <person name="Young S.K."/>
            <person name="Zeng Q."/>
            <person name="Gargeya S."/>
            <person name="Fitzgerald M."/>
            <person name="Haas B."/>
            <person name="Abouelleil A."/>
            <person name="Alvarado L."/>
            <person name="Arachchi H.M."/>
            <person name="Berlin A.M."/>
            <person name="Chapman S.B."/>
            <person name="Dewar J."/>
            <person name="Goldberg J."/>
            <person name="Griggs A."/>
            <person name="Gujja S."/>
            <person name="Hansen M."/>
            <person name="Howarth C."/>
            <person name="Imamovic A."/>
            <person name="Larimer J."/>
            <person name="McCowan C."/>
            <person name="Murphy C."/>
            <person name="Neiman D."/>
            <person name="Pearson M."/>
            <person name="Priest M."/>
            <person name="Roberts A."/>
            <person name="Saif S."/>
            <person name="Shea T."/>
            <person name="Sisk P."/>
            <person name="Sykes S."/>
            <person name="Wortman J."/>
            <person name="Nusbaum C."/>
            <person name="Birren B."/>
        </authorList>
    </citation>
    <scope>NUCLEOTIDE SEQUENCE [LARGE SCALE GENOMIC DNA]</scope>
    <source>
        <strain evidence="2 3">NF135/5.C10</strain>
    </source>
</reference>
<protein>
    <submittedName>
        <fullName evidence="2">Uncharacterized protein</fullName>
    </submittedName>
</protein>
<organism evidence="2 3">
    <name type="scientific">Plasmodium falciparum NF135/5.C10</name>
    <dbReference type="NCBI Taxonomy" id="1036726"/>
    <lineage>
        <taxon>Eukaryota</taxon>
        <taxon>Sar</taxon>
        <taxon>Alveolata</taxon>
        <taxon>Apicomplexa</taxon>
        <taxon>Aconoidasida</taxon>
        <taxon>Haemosporida</taxon>
        <taxon>Plasmodiidae</taxon>
        <taxon>Plasmodium</taxon>
        <taxon>Plasmodium (Laverania)</taxon>
    </lineage>
</organism>
<name>W4I8Q1_PLAFA</name>
<gene>
    <name evidence="2" type="ORF">PFNF135_05791</name>
</gene>
<feature type="region of interest" description="Disordered" evidence="1">
    <location>
        <begin position="1"/>
        <end position="35"/>
    </location>
</feature>
<dbReference type="AlphaFoldDB" id="W4I8Q1"/>
<reference evidence="2 3" key="1">
    <citation type="submission" date="2013-02" db="EMBL/GenBank/DDBJ databases">
        <title>The Genome Annotation of Plasmodium falciparum NF135/5.C10.</title>
        <authorList>
            <consortium name="The Broad Institute Genome Sequencing Platform"/>
            <consortium name="The Broad Institute Genome Sequencing Center for Infectious Disease"/>
            <person name="Neafsey D."/>
            <person name="Hoffman S."/>
            <person name="Volkman S."/>
            <person name="Rosenthal P."/>
            <person name="Walker B."/>
            <person name="Young S.K."/>
            <person name="Zeng Q."/>
            <person name="Gargeya S."/>
            <person name="Fitzgerald M."/>
            <person name="Haas B."/>
            <person name="Abouelleil A."/>
            <person name="Allen A.W."/>
            <person name="Alvarado L."/>
            <person name="Arachchi H.M."/>
            <person name="Berlin A.M."/>
            <person name="Chapman S.B."/>
            <person name="Gainer-Dewar J."/>
            <person name="Goldberg J."/>
            <person name="Griggs A."/>
            <person name="Gujja S."/>
            <person name="Hansen M."/>
            <person name="Howarth C."/>
            <person name="Imamovic A."/>
            <person name="Ireland A."/>
            <person name="Larimer J."/>
            <person name="McCowan C."/>
            <person name="Murphy C."/>
            <person name="Pearson M."/>
            <person name="Poon T.W."/>
            <person name="Priest M."/>
            <person name="Roberts A."/>
            <person name="Saif S."/>
            <person name="Shea T."/>
            <person name="Sisk P."/>
            <person name="Sykes S."/>
            <person name="Wortman J."/>
            <person name="Nusbaum C."/>
            <person name="Birren B."/>
        </authorList>
    </citation>
    <scope>NUCLEOTIDE SEQUENCE [LARGE SCALE GENOMIC DNA]</scope>
    <source>
        <strain evidence="2 3">NF135/5.C10</strain>
    </source>
</reference>
<sequence length="50" mass="5885">MGSTISKRKNNTDKNVKDESVENKRQKKNEENDSNLEFIKKYKIINKIGE</sequence>
<proteinExistence type="predicted"/>
<dbReference type="EMBL" id="KI926126">
    <property type="protein sequence ID" value="ETW39762.1"/>
    <property type="molecule type" value="Genomic_DNA"/>
</dbReference>
<dbReference type="Proteomes" id="UP000019114">
    <property type="component" value="Unassembled WGS sequence"/>
</dbReference>
<evidence type="ECO:0000256" key="1">
    <source>
        <dbReference type="SAM" id="MobiDB-lite"/>
    </source>
</evidence>
<accession>W4I8Q1</accession>
<evidence type="ECO:0000313" key="2">
    <source>
        <dbReference type="EMBL" id="ETW39762.1"/>
    </source>
</evidence>